<keyword evidence="1" id="KW-0812">Transmembrane</keyword>
<evidence type="ECO:0000313" key="3">
    <source>
        <dbReference type="Proteomes" id="UP000238322"/>
    </source>
</evidence>
<sequence>MNVQQLSHQLTREVKRNPAKAAVLGGLLVVAVWFWFPLIKGWIGISDSASSESESIVVAQPTQTDSTAASNAATSSKMNWRTIARRISEDPAMQSGMLRSITFDPFYPEQPVETQLTAIDTPPEAAPIPDVSPETAGLSITSVIVGGRVPIARINNQNYHVGDQVAAPEGELHYTVVAVKHWGVLLQGTNQTYELHLEHNAPKSGQRMVMRNGTMISSDN</sequence>
<keyword evidence="1" id="KW-1133">Transmembrane helix</keyword>
<evidence type="ECO:0000256" key="1">
    <source>
        <dbReference type="SAM" id="Phobius"/>
    </source>
</evidence>
<dbReference type="RefSeq" id="WP_105329960.1">
    <property type="nucleotide sequence ID" value="NZ_PUHY01000010.1"/>
</dbReference>
<name>A0A2S8FPY7_9BACT</name>
<protein>
    <submittedName>
        <fullName evidence="2">Uncharacterized protein</fullName>
    </submittedName>
</protein>
<proteinExistence type="predicted"/>
<evidence type="ECO:0000313" key="2">
    <source>
        <dbReference type="EMBL" id="PQO34231.1"/>
    </source>
</evidence>
<reference evidence="2 3" key="1">
    <citation type="submission" date="2018-02" db="EMBL/GenBank/DDBJ databases">
        <title>Comparative genomes isolates from brazilian mangrove.</title>
        <authorList>
            <person name="Araujo J.E."/>
            <person name="Taketani R.G."/>
            <person name="Silva M.C.P."/>
            <person name="Loureco M.V."/>
            <person name="Andreote F.D."/>
        </authorList>
    </citation>
    <scope>NUCLEOTIDE SEQUENCE [LARGE SCALE GENOMIC DNA]</scope>
    <source>
        <strain evidence="2 3">Hex-1 MGV</strain>
    </source>
</reference>
<keyword evidence="1" id="KW-0472">Membrane</keyword>
<accession>A0A2S8FPY7</accession>
<dbReference type="AlphaFoldDB" id="A0A2S8FPY7"/>
<dbReference type="Proteomes" id="UP000238322">
    <property type="component" value="Unassembled WGS sequence"/>
</dbReference>
<comment type="caution">
    <text evidence="2">The sequence shown here is derived from an EMBL/GenBank/DDBJ whole genome shotgun (WGS) entry which is preliminary data.</text>
</comment>
<dbReference type="OrthoDB" id="275662at2"/>
<organism evidence="2 3">
    <name type="scientific">Blastopirellula marina</name>
    <dbReference type="NCBI Taxonomy" id="124"/>
    <lineage>
        <taxon>Bacteria</taxon>
        <taxon>Pseudomonadati</taxon>
        <taxon>Planctomycetota</taxon>
        <taxon>Planctomycetia</taxon>
        <taxon>Pirellulales</taxon>
        <taxon>Pirellulaceae</taxon>
        <taxon>Blastopirellula</taxon>
    </lineage>
</organism>
<dbReference type="EMBL" id="PUHY01000010">
    <property type="protein sequence ID" value="PQO34231.1"/>
    <property type="molecule type" value="Genomic_DNA"/>
</dbReference>
<feature type="transmembrane region" description="Helical" evidence="1">
    <location>
        <begin position="21"/>
        <end position="43"/>
    </location>
</feature>
<gene>
    <name evidence="2" type="ORF">C5Y83_11900</name>
</gene>